<dbReference type="GO" id="GO:0004832">
    <property type="term" value="F:valine-tRNA ligase activity"/>
    <property type="evidence" value="ECO:0007669"/>
    <property type="project" value="UniProtKB-EC"/>
</dbReference>
<reference evidence="12" key="1">
    <citation type="journal article" date="2020" name="J Insects Food Feed">
        <title>The yellow mealworm (Tenebrio molitor) genome: a resource for the emerging insects as food and feed industry.</title>
        <authorList>
            <person name="Eriksson T."/>
            <person name="Andere A."/>
            <person name="Kelstrup H."/>
            <person name="Emery V."/>
            <person name="Picard C."/>
        </authorList>
    </citation>
    <scope>NUCLEOTIDE SEQUENCE</scope>
    <source>
        <strain evidence="12">Stoneville</strain>
        <tissue evidence="12">Whole head</tissue>
    </source>
</reference>
<dbReference type="Proteomes" id="UP000719412">
    <property type="component" value="Unassembled WGS sequence"/>
</dbReference>
<dbReference type="SUPFAM" id="SSF52374">
    <property type="entry name" value="Nucleotidylyl transferase"/>
    <property type="match status" value="1"/>
</dbReference>
<dbReference type="GO" id="GO:0006438">
    <property type="term" value="P:valyl-tRNA aminoacylation"/>
    <property type="evidence" value="ECO:0007669"/>
    <property type="project" value="InterPro"/>
</dbReference>
<accession>A0A8J6HIF0</accession>
<evidence type="ECO:0000256" key="3">
    <source>
        <dbReference type="ARBA" id="ARBA00022490"/>
    </source>
</evidence>
<dbReference type="PANTHER" id="PTHR11946:SF109">
    <property type="entry name" value="VALINE--TRNA LIGASE"/>
    <property type="match status" value="1"/>
</dbReference>
<dbReference type="FunFam" id="3.40.50.620:FF:000078">
    <property type="entry name" value="Valine--tRNA ligase, mitochondrial"/>
    <property type="match status" value="1"/>
</dbReference>
<keyword evidence="7" id="KW-0648">Protein biosynthesis</keyword>
<dbReference type="PANTHER" id="PTHR11946">
    <property type="entry name" value="VALYL-TRNA SYNTHETASES"/>
    <property type="match status" value="1"/>
</dbReference>
<dbReference type="InterPro" id="IPR002300">
    <property type="entry name" value="aa-tRNA-synth_Ia"/>
</dbReference>
<dbReference type="NCBIfam" id="TIGR00422">
    <property type="entry name" value="valS"/>
    <property type="match status" value="1"/>
</dbReference>
<evidence type="ECO:0000256" key="5">
    <source>
        <dbReference type="ARBA" id="ARBA00022741"/>
    </source>
</evidence>
<evidence type="ECO:0000256" key="7">
    <source>
        <dbReference type="ARBA" id="ARBA00022917"/>
    </source>
</evidence>
<dbReference type="Gene3D" id="3.90.740.10">
    <property type="entry name" value="Valyl/Leucyl/Isoleucyl-tRNA synthetase, editing domain"/>
    <property type="match status" value="1"/>
</dbReference>
<comment type="catalytic activity">
    <reaction evidence="10">
        <text>tRNA(Val) + L-valine + ATP = L-valyl-tRNA(Val) + AMP + diphosphate</text>
        <dbReference type="Rhea" id="RHEA:10704"/>
        <dbReference type="Rhea" id="RHEA-COMP:9672"/>
        <dbReference type="Rhea" id="RHEA-COMP:9708"/>
        <dbReference type="ChEBI" id="CHEBI:30616"/>
        <dbReference type="ChEBI" id="CHEBI:33019"/>
        <dbReference type="ChEBI" id="CHEBI:57762"/>
        <dbReference type="ChEBI" id="CHEBI:78442"/>
        <dbReference type="ChEBI" id="CHEBI:78537"/>
        <dbReference type="ChEBI" id="CHEBI:456215"/>
        <dbReference type="EC" id="6.1.1.9"/>
    </reaction>
</comment>
<organism evidence="12 13">
    <name type="scientific">Tenebrio molitor</name>
    <name type="common">Yellow mealworm beetle</name>
    <dbReference type="NCBI Taxonomy" id="7067"/>
    <lineage>
        <taxon>Eukaryota</taxon>
        <taxon>Metazoa</taxon>
        <taxon>Ecdysozoa</taxon>
        <taxon>Arthropoda</taxon>
        <taxon>Hexapoda</taxon>
        <taxon>Insecta</taxon>
        <taxon>Pterygota</taxon>
        <taxon>Neoptera</taxon>
        <taxon>Endopterygota</taxon>
        <taxon>Coleoptera</taxon>
        <taxon>Polyphaga</taxon>
        <taxon>Cucujiformia</taxon>
        <taxon>Tenebrionidae</taxon>
        <taxon>Tenebrio</taxon>
    </lineage>
</organism>
<keyword evidence="8" id="KW-0030">Aminoacyl-tRNA synthetase</keyword>
<keyword evidence="6" id="KW-0067">ATP-binding</keyword>
<keyword evidence="5" id="KW-0547">Nucleotide-binding</keyword>
<gene>
    <name evidence="12" type="ORF">GEV33_007929</name>
</gene>
<proteinExistence type="inferred from homology"/>
<dbReference type="Pfam" id="PF00133">
    <property type="entry name" value="tRNA-synt_1"/>
    <property type="match status" value="1"/>
</dbReference>
<dbReference type="FunFam" id="3.90.740.10:FF:000005">
    <property type="entry name" value="Valine--tRNA ligase, mitochondrial"/>
    <property type="match status" value="1"/>
</dbReference>
<evidence type="ECO:0000256" key="4">
    <source>
        <dbReference type="ARBA" id="ARBA00022598"/>
    </source>
</evidence>
<dbReference type="InterPro" id="IPR014729">
    <property type="entry name" value="Rossmann-like_a/b/a_fold"/>
</dbReference>
<dbReference type="GO" id="GO:0005829">
    <property type="term" value="C:cytosol"/>
    <property type="evidence" value="ECO:0007669"/>
    <property type="project" value="TreeGrafter"/>
</dbReference>
<reference evidence="12" key="2">
    <citation type="submission" date="2021-08" db="EMBL/GenBank/DDBJ databases">
        <authorList>
            <person name="Eriksson T."/>
        </authorList>
    </citation>
    <scope>NUCLEOTIDE SEQUENCE</scope>
    <source>
        <strain evidence="12">Stoneville</strain>
        <tissue evidence="12">Whole head</tissue>
    </source>
</reference>
<dbReference type="EMBL" id="JABDTM020023836">
    <property type="protein sequence ID" value="KAH0814862.1"/>
    <property type="molecule type" value="Genomic_DNA"/>
</dbReference>
<keyword evidence="13" id="KW-1185">Reference proteome</keyword>
<dbReference type="InterPro" id="IPR002303">
    <property type="entry name" value="Valyl-tRNA_ligase"/>
</dbReference>
<evidence type="ECO:0000256" key="6">
    <source>
        <dbReference type="ARBA" id="ARBA00022840"/>
    </source>
</evidence>
<evidence type="ECO:0000313" key="13">
    <source>
        <dbReference type="Proteomes" id="UP000719412"/>
    </source>
</evidence>
<sequence>MEGVECVWVPGIDHAGIATQVVVEKLLWNEKRQTRHDIGREHFQERIWKWKKEKAEMIERQLRQLGVSLDWSRQIFTMDSTQSSAVTKAFVQLFDLGLIYRADHLVNWSCCLQSAISDIEVDHVEIDGPTQIQVPTYEKPVEFGSLTYFAYKLCDSDEEIVVGTTRPETMLGDVAVAVNPRDDRYARYIGRHLWHPFRQQKIPIICDSFVDQDFGTGAVKITPAHDPTDFVVGQRHSLDNVQVIDEKGCLTSACGDLAGIRRFEARDVIVSRLEAARLLRGKQDHKMVVPICSRSKDVIEYMVKPQWFVRCSEMASEAVESVRTGRLRLEPKQFERVWFDWLENIRDWCVSRQLWWGHRIPAYSCRVRNSPETVSWIAAENASEALRKGSIALSSDDVEIEQDEDVLDTWFSSALLPFSSFGWPQQVDGHYPLNIMETGHDILFFWVARMVMLGTRLTGRLPFDKVLLHGIICDAQGRKMSKSLGNVVQPEDIIYGATLENLEAGSKANHDAGILSFDEMTRAVQGQKKMFPSGIPECGTDALRFTLCSHNVKSESRIINFP</sequence>
<dbReference type="GO" id="GO:0005524">
    <property type="term" value="F:ATP binding"/>
    <property type="evidence" value="ECO:0007669"/>
    <property type="project" value="UniProtKB-KW"/>
</dbReference>
<evidence type="ECO:0000256" key="10">
    <source>
        <dbReference type="ARBA" id="ARBA00047552"/>
    </source>
</evidence>
<protein>
    <recommendedName>
        <fullName evidence="2">valine--tRNA ligase</fullName>
        <ecNumber evidence="2">6.1.1.9</ecNumber>
    </recommendedName>
    <alternativeName>
        <fullName evidence="9">Valyl-tRNA synthetase</fullName>
    </alternativeName>
</protein>
<name>A0A8J6HIF0_TENMO</name>
<dbReference type="Gene3D" id="3.40.50.620">
    <property type="entry name" value="HUPs"/>
    <property type="match status" value="2"/>
</dbReference>
<evidence type="ECO:0000259" key="11">
    <source>
        <dbReference type="Pfam" id="PF00133"/>
    </source>
</evidence>
<dbReference type="SUPFAM" id="SSF50677">
    <property type="entry name" value="ValRS/IleRS/LeuRS editing domain"/>
    <property type="match status" value="1"/>
</dbReference>
<evidence type="ECO:0000256" key="8">
    <source>
        <dbReference type="ARBA" id="ARBA00023146"/>
    </source>
</evidence>
<comment type="caution">
    <text evidence="12">The sequence shown here is derived from an EMBL/GenBank/DDBJ whole genome shotgun (WGS) entry which is preliminary data.</text>
</comment>
<dbReference type="PRINTS" id="PR00986">
    <property type="entry name" value="TRNASYNTHVAL"/>
</dbReference>
<comment type="similarity">
    <text evidence="1">Belongs to the class-I aminoacyl-tRNA synthetase family.</text>
</comment>
<dbReference type="InterPro" id="IPR009008">
    <property type="entry name" value="Val/Leu/Ile-tRNA-synth_edit"/>
</dbReference>
<dbReference type="AlphaFoldDB" id="A0A8J6HIF0"/>
<dbReference type="GO" id="GO:0002161">
    <property type="term" value="F:aminoacyl-tRNA deacylase activity"/>
    <property type="evidence" value="ECO:0007669"/>
    <property type="project" value="InterPro"/>
</dbReference>
<evidence type="ECO:0000256" key="9">
    <source>
        <dbReference type="ARBA" id="ARBA00029936"/>
    </source>
</evidence>
<keyword evidence="3" id="KW-0963">Cytoplasm</keyword>
<evidence type="ECO:0000256" key="1">
    <source>
        <dbReference type="ARBA" id="ARBA00005594"/>
    </source>
</evidence>
<keyword evidence="4" id="KW-0436">Ligase</keyword>
<evidence type="ECO:0000256" key="2">
    <source>
        <dbReference type="ARBA" id="ARBA00013169"/>
    </source>
</evidence>
<dbReference type="EC" id="6.1.1.9" evidence="2"/>
<evidence type="ECO:0000313" key="12">
    <source>
        <dbReference type="EMBL" id="KAH0814862.1"/>
    </source>
</evidence>
<feature type="domain" description="Aminoacyl-tRNA synthetase class Ia" evidence="11">
    <location>
        <begin position="1"/>
        <end position="555"/>
    </location>
</feature>